<dbReference type="EMBL" id="AP022570">
    <property type="protein sequence ID" value="BBX50374.1"/>
    <property type="molecule type" value="Genomic_DNA"/>
</dbReference>
<reference evidence="1 2" key="1">
    <citation type="journal article" date="2019" name="Emerg. Microbes Infect.">
        <title>Comprehensive subspecies identification of 175 nontuberculous mycobacteria species based on 7547 genomic profiles.</title>
        <authorList>
            <person name="Matsumoto Y."/>
            <person name="Kinjo T."/>
            <person name="Motooka D."/>
            <person name="Nabeya D."/>
            <person name="Jung N."/>
            <person name="Uechi K."/>
            <person name="Horii T."/>
            <person name="Iida T."/>
            <person name="Fujita J."/>
            <person name="Nakamura S."/>
        </authorList>
    </citation>
    <scope>NUCLEOTIDE SEQUENCE [LARGE SCALE GENOMIC DNA]</scope>
    <source>
        <strain evidence="1 2">JCM 12603</strain>
    </source>
</reference>
<dbReference type="AlphaFoldDB" id="A0A6N4V6R0"/>
<keyword evidence="2" id="KW-1185">Reference proteome</keyword>
<evidence type="ECO:0000313" key="2">
    <source>
        <dbReference type="Proteomes" id="UP000466785"/>
    </source>
</evidence>
<sequence>MALDLGSRLSTAQLDLIDDVLARRNGELRARLQLHTVSRSDAEQIVNALGDELTAHLDDHWELTEHGRLGSEILAHVNAHRIAEWP</sequence>
<gene>
    <name evidence="1" type="ORF">MPOR_14000</name>
</gene>
<protein>
    <submittedName>
        <fullName evidence="1">Uncharacterized protein</fullName>
    </submittedName>
</protein>
<dbReference type="Proteomes" id="UP000466785">
    <property type="component" value="Chromosome"/>
</dbReference>
<accession>A0A6N4V6R0</accession>
<proteinExistence type="predicted"/>
<evidence type="ECO:0000313" key="1">
    <source>
        <dbReference type="EMBL" id="BBX50374.1"/>
    </source>
</evidence>
<organism evidence="1 2">
    <name type="scientific">Mycolicibacterium poriferae</name>
    <dbReference type="NCBI Taxonomy" id="39694"/>
    <lineage>
        <taxon>Bacteria</taxon>
        <taxon>Bacillati</taxon>
        <taxon>Actinomycetota</taxon>
        <taxon>Actinomycetes</taxon>
        <taxon>Mycobacteriales</taxon>
        <taxon>Mycobacteriaceae</taxon>
        <taxon>Mycolicibacterium</taxon>
    </lineage>
</organism>
<name>A0A6N4V6R0_9MYCO</name>
<dbReference type="RefSeq" id="WP_163673074.1">
    <property type="nucleotide sequence ID" value="NZ_AP022570.1"/>
</dbReference>
<dbReference type="KEGG" id="mpof:MPOR_14000"/>